<evidence type="ECO:0008006" key="3">
    <source>
        <dbReference type="Google" id="ProtNLM"/>
    </source>
</evidence>
<organism evidence="1 2">
    <name type="scientific">Atlantibacter subterraneus</name>
    <dbReference type="NCBI Taxonomy" id="255519"/>
    <lineage>
        <taxon>Bacteria</taxon>
        <taxon>Pseudomonadati</taxon>
        <taxon>Pseudomonadota</taxon>
        <taxon>Gammaproteobacteria</taxon>
        <taxon>Enterobacterales</taxon>
        <taxon>Enterobacteriaceae</taxon>
        <taxon>Atlantibacter</taxon>
    </lineage>
</organism>
<evidence type="ECO:0000313" key="1">
    <source>
        <dbReference type="EMBL" id="MDV7023798.1"/>
    </source>
</evidence>
<reference evidence="1 2" key="1">
    <citation type="submission" date="2023-10" db="EMBL/GenBank/DDBJ databases">
        <authorList>
            <person name="Dale J."/>
        </authorList>
    </citation>
    <scope>NUCLEOTIDE SEQUENCE [LARGE SCALE GENOMIC DNA]</scope>
    <source>
        <strain evidence="1 2">2023EL-00970</strain>
    </source>
</reference>
<keyword evidence="2" id="KW-1185">Reference proteome</keyword>
<proteinExistence type="predicted"/>
<accession>A0ABU4E3U9</accession>
<comment type="caution">
    <text evidence="1">The sequence shown here is derived from an EMBL/GenBank/DDBJ whole genome shotgun (WGS) entry which is preliminary data.</text>
</comment>
<protein>
    <recommendedName>
        <fullName evidence="3">Phage tail tape measure protein</fullName>
    </recommendedName>
</protein>
<gene>
    <name evidence="1" type="ORF">R4P48_14065</name>
</gene>
<evidence type="ECO:0000313" key="2">
    <source>
        <dbReference type="Proteomes" id="UP001187066"/>
    </source>
</evidence>
<name>A0ABU4E3U9_9ENTR</name>
<dbReference type="Proteomes" id="UP001187066">
    <property type="component" value="Unassembled WGS sequence"/>
</dbReference>
<sequence length="573" mass="61845">MTDTTYDGGGRQGGGRDAVESMLKSLADNTVRLSLSLESSVQILFEFTRQVAEKLNNLYQTFRRTGVSVADIKALNYAGLQTDVNEDSLIASLEGLAKAIRQPEANNNLLLQHGIQVKDNQGKPRDVSAVLAELVPKLREMPDKQASNYAQSLGINTATLTAMRNGMNDYATDYRLMAEQIGFDADSAAQQSHVFITALQRFMALFAMLREKFGASLAQGMTGSLDMLREKALAIFPQIESALMPAIDGILSVFNAVAHVIIRGVGLVADLVQGWNSLDQTAKQLIETTGALIVAWRLLDLAFSASPIGLMTTLIAGLAAAILVLYDDFKTWQEGGASLIDWAVWKPAIDYALGAFGSLGESLVMTFEKVKALGSALIDAAKALITLLNIDTSSFSGKWIFDQIIQGAKSAIQVVGSLVDTMTKLVKGDFNGAWDALQEAAKHVVDSPVAKGASTAIEKGWQQIEQIFLPEDKVNNTGARTLPTKTPAWMRSMSALTDANDIGTLMLSVNRNDGYGQANQPVISQSVAASSQIQQQNTYNIYGSSVQDIGSEVERRQLNANAQALRNNQVRNS</sequence>
<dbReference type="EMBL" id="JAWLOF010000009">
    <property type="protein sequence ID" value="MDV7023798.1"/>
    <property type="molecule type" value="Genomic_DNA"/>
</dbReference>
<dbReference type="RefSeq" id="WP_317678599.1">
    <property type="nucleotide sequence ID" value="NZ_JAWLOF010000009.1"/>
</dbReference>